<feature type="chain" id="PRO_5029754254" evidence="2">
    <location>
        <begin position="23"/>
        <end position="87"/>
    </location>
</feature>
<feature type="region of interest" description="Disordered" evidence="1">
    <location>
        <begin position="48"/>
        <end position="87"/>
    </location>
</feature>
<keyword evidence="2" id="KW-0732">Signal</keyword>
<dbReference type="Proteomes" id="UP000549394">
    <property type="component" value="Unassembled WGS sequence"/>
</dbReference>
<name>A0A7I8V5D2_9ANNE</name>
<protein>
    <submittedName>
        <fullName evidence="3">Uncharacterized protein</fullName>
    </submittedName>
</protein>
<accession>A0A7I8V5D2</accession>
<feature type="signal peptide" evidence="2">
    <location>
        <begin position="1"/>
        <end position="22"/>
    </location>
</feature>
<evidence type="ECO:0000313" key="4">
    <source>
        <dbReference type="Proteomes" id="UP000549394"/>
    </source>
</evidence>
<feature type="compositionally biased region" description="Basic residues" evidence="1">
    <location>
        <begin position="59"/>
        <end position="68"/>
    </location>
</feature>
<comment type="caution">
    <text evidence="3">The sequence shown here is derived from an EMBL/GenBank/DDBJ whole genome shotgun (WGS) entry which is preliminary data.</text>
</comment>
<gene>
    <name evidence="3" type="ORF">DGYR_LOCUS764</name>
</gene>
<sequence>MLKTRTVFALVFCLAMIVQIEARSLLMKRFLAGIIDNEPCGAFGCSSSQDLGSSPMYGKSKKKHKTYHSKVEEDPWDPKNFETGLDD</sequence>
<evidence type="ECO:0000256" key="2">
    <source>
        <dbReference type="SAM" id="SignalP"/>
    </source>
</evidence>
<evidence type="ECO:0000313" key="3">
    <source>
        <dbReference type="EMBL" id="CAD5111472.1"/>
    </source>
</evidence>
<evidence type="ECO:0000256" key="1">
    <source>
        <dbReference type="SAM" id="MobiDB-lite"/>
    </source>
</evidence>
<keyword evidence="4" id="KW-1185">Reference proteome</keyword>
<dbReference type="EMBL" id="CAJFCJ010000001">
    <property type="protein sequence ID" value="CAD5111472.1"/>
    <property type="molecule type" value="Genomic_DNA"/>
</dbReference>
<feature type="compositionally biased region" description="Basic and acidic residues" evidence="1">
    <location>
        <begin position="69"/>
        <end position="80"/>
    </location>
</feature>
<organism evidence="3 4">
    <name type="scientific">Dimorphilus gyrociliatus</name>
    <dbReference type="NCBI Taxonomy" id="2664684"/>
    <lineage>
        <taxon>Eukaryota</taxon>
        <taxon>Metazoa</taxon>
        <taxon>Spiralia</taxon>
        <taxon>Lophotrochozoa</taxon>
        <taxon>Annelida</taxon>
        <taxon>Polychaeta</taxon>
        <taxon>Polychaeta incertae sedis</taxon>
        <taxon>Dinophilidae</taxon>
        <taxon>Dimorphilus</taxon>
    </lineage>
</organism>
<proteinExistence type="predicted"/>
<reference evidence="3 4" key="1">
    <citation type="submission" date="2020-08" db="EMBL/GenBank/DDBJ databases">
        <authorList>
            <person name="Hejnol A."/>
        </authorList>
    </citation>
    <scope>NUCLEOTIDE SEQUENCE [LARGE SCALE GENOMIC DNA]</scope>
</reference>
<dbReference type="AlphaFoldDB" id="A0A7I8V5D2"/>